<keyword evidence="3" id="KW-1185">Reference proteome</keyword>
<dbReference type="Proteomes" id="UP000198670">
    <property type="component" value="Unassembled WGS sequence"/>
</dbReference>
<dbReference type="RefSeq" id="WP_090628960.1">
    <property type="nucleotide sequence ID" value="NZ_FOQO01000009.1"/>
</dbReference>
<name>A0A1I3QMI1_9SPHI</name>
<evidence type="ECO:0000313" key="3">
    <source>
        <dbReference type="Proteomes" id="UP000198670"/>
    </source>
</evidence>
<sequence length="66" mass="7715">MERKNQTPVLPKEDRYHKPTEKKRKDENDVVAEAEEVTDIDKESFTDRNHKRKHDSPADITNPGTV</sequence>
<gene>
    <name evidence="2" type="ORF">SAMN05444682_10938</name>
</gene>
<dbReference type="EMBL" id="FOQO01000009">
    <property type="protein sequence ID" value="SFJ34742.1"/>
    <property type="molecule type" value="Genomic_DNA"/>
</dbReference>
<feature type="compositionally biased region" description="Acidic residues" evidence="1">
    <location>
        <begin position="29"/>
        <end position="38"/>
    </location>
</feature>
<dbReference type="STRING" id="1477437.SAMN05444682_10938"/>
<organism evidence="2 3">
    <name type="scientific">Parapedobacter indicus</name>
    <dbReference type="NCBI Taxonomy" id="1477437"/>
    <lineage>
        <taxon>Bacteria</taxon>
        <taxon>Pseudomonadati</taxon>
        <taxon>Bacteroidota</taxon>
        <taxon>Sphingobacteriia</taxon>
        <taxon>Sphingobacteriales</taxon>
        <taxon>Sphingobacteriaceae</taxon>
        <taxon>Parapedobacter</taxon>
    </lineage>
</organism>
<feature type="region of interest" description="Disordered" evidence="1">
    <location>
        <begin position="1"/>
        <end position="66"/>
    </location>
</feature>
<evidence type="ECO:0000256" key="1">
    <source>
        <dbReference type="SAM" id="MobiDB-lite"/>
    </source>
</evidence>
<dbReference type="AlphaFoldDB" id="A0A1I3QMI1"/>
<feature type="compositionally biased region" description="Basic and acidic residues" evidence="1">
    <location>
        <begin position="39"/>
        <end position="48"/>
    </location>
</feature>
<reference evidence="2 3" key="1">
    <citation type="submission" date="2016-10" db="EMBL/GenBank/DDBJ databases">
        <authorList>
            <person name="de Groot N.N."/>
        </authorList>
    </citation>
    <scope>NUCLEOTIDE SEQUENCE [LARGE SCALE GENOMIC DNA]</scope>
    <source>
        <strain evidence="2 3">RK1</strain>
    </source>
</reference>
<evidence type="ECO:0000313" key="2">
    <source>
        <dbReference type="EMBL" id="SFJ34742.1"/>
    </source>
</evidence>
<protein>
    <submittedName>
        <fullName evidence="2">Uncharacterized protein</fullName>
    </submittedName>
</protein>
<feature type="compositionally biased region" description="Basic and acidic residues" evidence="1">
    <location>
        <begin position="1"/>
        <end position="28"/>
    </location>
</feature>
<accession>A0A1I3QMI1</accession>
<proteinExistence type="predicted"/>